<evidence type="ECO:0000259" key="7">
    <source>
        <dbReference type="Pfam" id="PF04826"/>
    </source>
</evidence>
<dbReference type="Proteomes" id="UP000472240">
    <property type="component" value="Chromosome 6"/>
</dbReference>
<evidence type="ECO:0000313" key="9">
    <source>
        <dbReference type="Proteomes" id="UP000472240"/>
    </source>
</evidence>
<reference evidence="8 9" key="1">
    <citation type="journal article" date="2015" name="Annu Rev Anim Biosci">
        <title>The Genome 10K Project: a way forward.</title>
        <authorList>
            <person name="Koepfli K.P."/>
            <person name="Paten B."/>
            <person name="O'Brien S.J."/>
            <person name="Koepfli K.P."/>
            <person name="Paten B."/>
            <person name="Antunes A."/>
            <person name="Belov K."/>
            <person name="Bustamante C."/>
            <person name="Castoe T.A."/>
            <person name="Clawson H."/>
            <person name="Crawford A.J."/>
            <person name="Diekhans M."/>
            <person name="Distel D."/>
            <person name="Durbin R."/>
            <person name="Earl D."/>
            <person name="Fujita M.K."/>
            <person name="Gamble T."/>
            <person name="Georges A."/>
            <person name="Gemmell N."/>
            <person name="Gilbert M.T."/>
            <person name="Graves J.M."/>
            <person name="Green R.E."/>
            <person name="Hickey G."/>
            <person name="Jarvis E.D."/>
            <person name="Johnson W."/>
            <person name="Komissarov A."/>
            <person name="Korf I."/>
            <person name="Kuhn R."/>
            <person name="Larkin D.M."/>
            <person name="Lewin H."/>
            <person name="Lopez J.V."/>
            <person name="Ma J."/>
            <person name="Marques-Bonet T."/>
            <person name="Miller W."/>
            <person name="Murphy R."/>
            <person name="Pevzner P."/>
            <person name="Shapiro B."/>
            <person name="Steiner C."/>
            <person name="Tamazian G."/>
            <person name="Venkatesh B."/>
            <person name="Wang J."/>
            <person name="Wayne R."/>
            <person name="Wiley E."/>
            <person name="Yang H."/>
            <person name="Zhang G."/>
            <person name="Haussler D."/>
            <person name="Ryder O."/>
            <person name="O'Brien S.J."/>
        </authorList>
    </citation>
    <scope>NUCLEOTIDE SEQUENCE</scope>
</reference>
<evidence type="ECO:0000256" key="4">
    <source>
        <dbReference type="ARBA" id="ARBA00022989"/>
    </source>
</evidence>
<evidence type="ECO:0000256" key="2">
    <source>
        <dbReference type="ARBA" id="ARBA00022692"/>
    </source>
</evidence>
<keyword evidence="6" id="KW-0472">Membrane</keyword>
<dbReference type="GO" id="GO:0005741">
    <property type="term" value="C:mitochondrial outer membrane"/>
    <property type="evidence" value="ECO:0007669"/>
    <property type="project" value="UniProtKB-SubCell"/>
</dbReference>
<evidence type="ECO:0000256" key="5">
    <source>
        <dbReference type="ARBA" id="ARBA00023128"/>
    </source>
</evidence>
<dbReference type="OMA" id="ANFELTC"/>
<dbReference type="Ensembl" id="ENSRFET00010007457.1">
    <property type="protein sequence ID" value="ENSRFEP00010006804.1"/>
    <property type="gene ID" value="ENSRFEG00010004630.1"/>
</dbReference>
<comment type="subcellular location">
    <subcellularLocation>
        <location evidence="1">Mitochondrion outer membrane</location>
        <topology evidence="1">Single-pass membrane protein</topology>
    </subcellularLocation>
</comment>
<reference evidence="9" key="3">
    <citation type="submission" date="2018-12" db="EMBL/GenBank/DDBJ databases">
        <title>G10K-VGP greater horseshoe bat female genome, primary haplotype.</title>
        <authorList>
            <person name="Teeling E."/>
            <person name="Myers G."/>
            <person name="Vernes S."/>
            <person name="Pippel M."/>
            <person name="Winkler S."/>
            <person name="Fedrigo O."/>
            <person name="Rhie A."/>
            <person name="Koren S."/>
            <person name="Phillippy A."/>
            <person name="Lewin H."/>
            <person name="Damas J."/>
            <person name="Howe K."/>
            <person name="Mountcastle J."/>
            <person name="Jarvis E.D."/>
        </authorList>
    </citation>
    <scope>NUCLEOTIDE SEQUENCE [LARGE SCALE GENOMIC DNA]</scope>
</reference>
<keyword evidence="2" id="KW-0812">Transmembrane</keyword>
<feature type="domain" description="Armadillo repeat-containing" evidence="7">
    <location>
        <begin position="16"/>
        <end position="147"/>
    </location>
</feature>
<dbReference type="PANTHER" id="PTHR15712:SF19">
    <property type="entry name" value="ARMADILLO REPEAT-CONTAINING PROTEIN 10"/>
    <property type="match status" value="1"/>
</dbReference>
<proteinExistence type="predicted"/>
<dbReference type="PANTHER" id="PTHR15712">
    <property type="entry name" value="ARMADILLO REPEAT CONTAINING PROTEIN"/>
    <property type="match status" value="1"/>
</dbReference>
<reference evidence="8 9" key="2">
    <citation type="journal article" date="2018" name="Annu Rev Anim Biosci">
        <title>Bat Biology, Genomes, and the Bat1K Project: To Generate Chromosome-Level Genomes for All Living Bat Species.</title>
        <authorList>
            <person name="Teeling E.C."/>
            <person name="Vernes S.C."/>
            <person name="Davalos L.M."/>
            <person name="Ray D.A."/>
            <person name="Gilbert M.T.P."/>
            <person name="Myers E."/>
        </authorList>
    </citation>
    <scope>NUCLEOTIDE SEQUENCE</scope>
</reference>
<evidence type="ECO:0000313" key="8">
    <source>
        <dbReference type="Ensembl" id="ENSRFEP00010006804.1"/>
    </source>
</evidence>
<reference evidence="8" key="5">
    <citation type="submission" date="2025-09" db="UniProtKB">
        <authorList>
            <consortium name="Ensembl"/>
        </authorList>
    </citation>
    <scope>IDENTIFICATION</scope>
</reference>
<protein>
    <recommendedName>
        <fullName evidence="7">Armadillo repeat-containing domain-containing protein</fullName>
    </recommendedName>
</protein>
<dbReference type="InterPro" id="IPR006911">
    <property type="entry name" value="ARM-rpt_dom"/>
</dbReference>
<evidence type="ECO:0000256" key="3">
    <source>
        <dbReference type="ARBA" id="ARBA00022787"/>
    </source>
</evidence>
<dbReference type="AlphaFoldDB" id="A0A671E090"/>
<organism evidence="8 9">
    <name type="scientific">Rhinolophus ferrumequinum</name>
    <name type="common">Greater horseshoe bat</name>
    <dbReference type="NCBI Taxonomy" id="59479"/>
    <lineage>
        <taxon>Eukaryota</taxon>
        <taxon>Metazoa</taxon>
        <taxon>Chordata</taxon>
        <taxon>Craniata</taxon>
        <taxon>Vertebrata</taxon>
        <taxon>Euteleostomi</taxon>
        <taxon>Mammalia</taxon>
        <taxon>Eutheria</taxon>
        <taxon>Laurasiatheria</taxon>
        <taxon>Chiroptera</taxon>
        <taxon>Yinpterochiroptera</taxon>
        <taxon>Rhinolophoidea</taxon>
        <taxon>Rhinolophidae</taxon>
        <taxon>Rhinolophinae</taxon>
        <taxon>Rhinolophus</taxon>
    </lineage>
</organism>
<evidence type="ECO:0000256" key="1">
    <source>
        <dbReference type="ARBA" id="ARBA00004572"/>
    </source>
</evidence>
<dbReference type="InParanoid" id="A0A671E090"/>
<keyword evidence="4" id="KW-1133">Transmembrane helix</keyword>
<keyword evidence="3" id="KW-1000">Mitochondrion outer membrane</keyword>
<dbReference type="Pfam" id="PF04826">
    <property type="entry name" value="Arm_2"/>
    <property type="match status" value="1"/>
</dbReference>
<dbReference type="SUPFAM" id="SSF48371">
    <property type="entry name" value="ARM repeat"/>
    <property type="match status" value="1"/>
</dbReference>
<keyword evidence="9" id="KW-1185">Reference proteome</keyword>
<evidence type="ECO:0000256" key="6">
    <source>
        <dbReference type="ARBA" id="ARBA00023136"/>
    </source>
</evidence>
<accession>A0A671E090</accession>
<dbReference type="GeneTree" id="ENSGT00940000159546"/>
<dbReference type="InterPro" id="IPR016024">
    <property type="entry name" value="ARM-type_fold"/>
</dbReference>
<dbReference type="InterPro" id="IPR051303">
    <property type="entry name" value="Armcx_regulator"/>
</dbReference>
<name>A0A671E090_RHIFE</name>
<sequence>MSNHHVVHFKYLAVLFCEDVFSGPLTSPVQLIRMRLLTNMTVSNDHKHVLTSYIADLFQVLFTGNGSTKFQVLKLFLNLSENPAMIEGLLGDHVDSSFLALFDGHVAKEILLRVLISLFQNINNCLKKEGHLAIQTTFTKGSLFFLLYGKDCAQKMRASVNHYDVEVKEKVTIIPKF</sequence>
<dbReference type="GO" id="GO:1902254">
    <property type="term" value="P:negative regulation of intrinsic apoptotic signaling pathway by p53 class mediator"/>
    <property type="evidence" value="ECO:0007669"/>
    <property type="project" value="TreeGrafter"/>
</dbReference>
<reference evidence="8" key="4">
    <citation type="submission" date="2025-08" db="UniProtKB">
        <authorList>
            <consortium name="Ensembl"/>
        </authorList>
    </citation>
    <scope>IDENTIFICATION</scope>
</reference>
<keyword evidence="5" id="KW-0496">Mitochondrion</keyword>